<dbReference type="InterPro" id="IPR002171">
    <property type="entry name" value="Ribosomal_uL2"/>
</dbReference>
<dbReference type="Gene3D" id="2.30.30.30">
    <property type="match status" value="1"/>
</dbReference>
<accession>A0ABX4H679</accession>
<evidence type="ECO:0000259" key="6">
    <source>
        <dbReference type="SMART" id="SM01382"/>
    </source>
</evidence>
<keyword evidence="3 4" id="KW-0687">Ribonucleoprotein</keyword>
<dbReference type="Pfam" id="PF00181">
    <property type="entry name" value="Ribosomal_L2_N"/>
    <property type="match status" value="1"/>
</dbReference>
<dbReference type="SUPFAM" id="SSF50104">
    <property type="entry name" value="Translation proteins SH3-like domain"/>
    <property type="match status" value="1"/>
</dbReference>
<dbReference type="NCBIfam" id="TIGR01171">
    <property type="entry name" value="rplB_bact"/>
    <property type="match status" value="1"/>
</dbReference>
<evidence type="ECO:0000313" key="8">
    <source>
        <dbReference type="EMBL" id="PAF55404.1"/>
    </source>
</evidence>
<dbReference type="Gene3D" id="2.40.50.140">
    <property type="entry name" value="Nucleic acid-binding proteins"/>
    <property type="match status" value="1"/>
</dbReference>
<dbReference type="EMBL" id="NQMN01000001">
    <property type="protein sequence ID" value="PAF55404.1"/>
    <property type="molecule type" value="Genomic_DNA"/>
</dbReference>
<evidence type="ECO:0000259" key="7">
    <source>
        <dbReference type="SMART" id="SM01383"/>
    </source>
</evidence>
<feature type="region of interest" description="Disordered" evidence="5">
    <location>
        <begin position="220"/>
        <end position="281"/>
    </location>
</feature>
<comment type="subunit">
    <text evidence="4">Part of the 50S ribosomal subunit. Forms a bridge to the 30S subunit in the 70S ribosome.</text>
</comment>
<evidence type="ECO:0000313" key="9">
    <source>
        <dbReference type="Proteomes" id="UP000217033"/>
    </source>
</evidence>
<dbReference type="HAMAP" id="MF_01320_B">
    <property type="entry name" value="Ribosomal_uL2_B"/>
    <property type="match status" value="1"/>
</dbReference>
<name>A0ABX4H679_9BACT</name>
<keyword evidence="4" id="KW-0699">rRNA-binding</keyword>
<sequence>MAIRKLKPTTNGQRHMTILDYKANLSGHAPEKSLMVLLKKNSGRNNRGVITVRHQAGRNKRYYRLIDFKRNKDNIPATIKTIEYDPNRSANISLAVYADGEKRYILTPKNLKVGDKIISGENVDIIVGNTLPMRNIPEGTEIHNIEMQPGGGAVMARSAGSYAQILGNSEDGKYTILRLKSGEVRRVLSSCRATIGVVGNEEHSLVSVGKAGRMRKMGTRPTVRGSAMNPVDHPHGGGEGKQPIGRKAPLTPWGKKALGVKTRSTKKNSNKLIIRRRKDSK</sequence>
<reference evidence="8" key="1">
    <citation type="submission" date="2017-08" db="EMBL/GenBank/DDBJ databases">
        <authorList>
            <person name="Alvarez-Ponce D."/>
            <person name="Weitzman C.L."/>
            <person name="Tillett R.L."/>
            <person name="Sandmeier F.C."/>
            <person name="Tracy C.R."/>
        </authorList>
    </citation>
    <scope>NUCLEOTIDE SEQUENCE [LARGE SCALE GENOMIC DNA]</scope>
    <source>
        <strain evidence="8">PS6</strain>
    </source>
</reference>
<keyword evidence="2 4" id="KW-0689">Ribosomal protein</keyword>
<dbReference type="Gene3D" id="4.10.950.10">
    <property type="entry name" value="Ribosomal protein L2, domain 3"/>
    <property type="match status" value="1"/>
</dbReference>
<dbReference type="InterPro" id="IPR022669">
    <property type="entry name" value="Ribosomal_uL2_C"/>
</dbReference>
<dbReference type="PIRSF" id="PIRSF002158">
    <property type="entry name" value="Ribosomal_L2"/>
    <property type="match status" value="1"/>
</dbReference>
<comment type="caution">
    <text evidence="8">The sequence shown here is derived from an EMBL/GenBank/DDBJ whole genome shotgun (WGS) entry which is preliminary data.</text>
</comment>
<evidence type="ECO:0000256" key="1">
    <source>
        <dbReference type="ARBA" id="ARBA00005636"/>
    </source>
</evidence>
<dbReference type="Pfam" id="PF03947">
    <property type="entry name" value="Ribosomal_L2_C"/>
    <property type="match status" value="1"/>
</dbReference>
<dbReference type="InterPro" id="IPR022666">
    <property type="entry name" value="Ribosomal_uL2_RNA-bd_dom"/>
</dbReference>
<dbReference type="InterPro" id="IPR012340">
    <property type="entry name" value="NA-bd_OB-fold"/>
</dbReference>
<dbReference type="InterPro" id="IPR014722">
    <property type="entry name" value="Rib_uL2_dom2"/>
</dbReference>
<dbReference type="PANTHER" id="PTHR13691">
    <property type="entry name" value="RIBOSOMAL PROTEIN L2"/>
    <property type="match status" value="1"/>
</dbReference>
<dbReference type="RefSeq" id="WP_084232404.1">
    <property type="nucleotide sequence ID" value="NZ_CP166874.1"/>
</dbReference>
<dbReference type="InterPro" id="IPR005880">
    <property type="entry name" value="Ribosomal_uL2_bac/org-type"/>
</dbReference>
<feature type="domain" description="Large ribosomal subunit protein uL2 C-terminal" evidence="6">
    <location>
        <begin position="125"/>
        <end position="256"/>
    </location>
</feature>
<evidence type="ECO:0000256" key="2">
    <source>
        <dbReference type="ARBA" id="ARBA00022980"/>
    </source>
</evidence>
<gene>
    <name evidence="4" type="primary">rplB</name>
    <name evidence="8" type="ORF">CJF60_01795</name>
</gene>
<proteinExistence type="inferred from homology"/>
<comment type="function">
    <text evidence="4">One of the primary rRNA binding proteins. Required for association of the 30S and 50S subunits to form the 70S ribosome, for tRNA binding and peptide bond formation. It has been suggested to have peptidyltransferase activity; this is somewhat controversial. Makes several contacts with the 16S rRNA in the 70S ribosome.</text>
</comment>
<evidence type="ECO:0000256" key="5">
    <source>
        <dbReference type="SAM" id="MobiDB-lite"/>
    </source>
</evidence>
<dbReference type="GO" id="GO:0005840">
    <property type="term" value="C:ribosome"/>
    <property type="evidence" value="ECO:0007669"/>
    <property type="project" value="UniProtKB-KW"/>
</dbReference>
<evidence type="ECO:0000256" key="3">
    <source>
        <dbReference type="ARBA" id="ARBA00023274"/>
    </source>
</evidence>
<evidence type="ECO:0000256" key="4">
    <source>
        <dbReference type="HAMAP-Rule" id="MF_01320"/>
    </source>
</evidence>
<feature type="compositionally biased region" description="Basic residues" evidence="5">
    <location>
        <begin position="263"/>
        <end position="281"/>
    </location>
</feature>
<keyword evidence="4" id="KW-0694">RNA-binding</keyword>
<dbReference type="InterPro" id="IPR022671">
    <property type="entry name" value="Ribosomal_uL2_CS"/>
</dbReference>
<feature type="domain" description="Large ribosomal subunit protein uL2 RNA-binding" evidence="7">
    <location>
        <begin position="43"/>
        <end position="119"/>
    </location>
</feature>
<dbReference type="InterPro" id="IPR008991">
    <property type="entry name" value="Translation_prot_SH3-like_sf"/>
</dbReference>
<dbReference type="PROSITE" id="PS00467">
    <property type="entry name" value="RIBOSOMAL_L2"/>
    <property type="match status" value="1"/>
</dbReference>
<organism evidence="8 9">
    <name type="scientific">Mycoplasmopsis agassizii</name>
    <dbReference type="NCBI Taxonomy" id="33922"/>
    <lineage>
        <taxon>Bacteria</taxon>
        <taxon>Bacillati</taxon>
        <taxon>Mycoplasmatota</taxon>
        <taxon>Mycoplasmoidales</taxon>
        <taxon>Metamycoplasmataceae</taxon>
        <taxon>Mycoplasmopsis</taxon>
    </lineage>
</organism>
<keyword evidence="9" id="KW-1185">Reference proteome</keyword>
<dbReference type="InterPro" id="IPR014726">
    <property type="entry name" value="Ribosomal_uL2_dom3"/>
</dbReference>
<dbReference type="SMART" id="SM01383">
    <property type="entry name" value="Ribosomal_L2"/>
    <property type="match status" value="1"/>
</dbReference>
<dbReference type="SMART" id="SM01382">
    <property type="entry name" value="Ribosomal_L2_C"/>
    <property type="match status" value="1"/>
</dbReference>
<comment type="similarity">
    <text evidence="1 4">Belongs to the universal ribosomal protein uL2 family.</text>
</comment>
<dbReference type="PANTHER" id="PTHR13691:SF5">
    <property type="entry name" value="LARGE RIBOSOMAL SUBUNIT PROTEIN UL2M"/>
    <property type="match status" value="1"/>
</dbReference>
<dbReference type="Proteomes" id="UP000217033">
    <property type="component" value="Unassembled WGS sequence"/>
</dbReference>
<dbReference type="SUPFAM" id="SSF50249">
    <property type="entry name" value="Nucleic acid-binding proteins"/>
    <property type="match status" value="1"/>
</dbReference>
<protein>
    <recommendedName>
        <fullName evidence="4">Large ribosomal subunit protein uL2</fullName>
    </recommendedName>
</protein>